<evidence type="ECO:0000256" key="6">
    <source>
        <dbReference type="ARBA" id="ARBA00022970"/>
    </source>
</evidence>
<accession>A0ABN3Y603</accession>
<evidence type="ECO:0000313" key="12">
    <source>
        <dbReference type="Proteomes" id="UP001501577"/>
    </source>
</evidence>
<feature type="transmembrane region" description="Helical" evidence="10">
    <location>
        <begin position="371"/>
        <end position="389"/>
    </location>
</feature>
<feature type="transmembrane region" description="Helical" evidence="10">
    <location>
        <begin position="105"/>
        <end position="131"/>
    </location>
</feature>
<feature type="transmembrane region" description="Helical" evidence="10">
    <location>
        <begin position="395"/>
        <end position="417"/>
    </location>
</feature>
<evidence type="ECO:0000256" key="1">
    <source>
        <dbReference type="ARBA" id="ARBA00004141"/>
    </source>
</evidence>
<evidence type="ECO:0000256" key="10">
    <source>
        <dbReference type="SAM" id="Phobius"/>
    </source>
</evidence>
<sequence>MTNLLTVIVLLLFVAVLYVLYRMHKKHVKFSKRVFTGLFAGILFGGILQLIFGTESPVVEQSLDWMTIVGDGYVAFLQMLIMPLVFVSIVSAFTRMKESSKIGKISFSVLATLLGTVAIAALIGISMVMLFNLDGAQFAQGAEESSRIAEITEQQSEVQNLSIPEQILSFIPTNVFADLAGSRDTSTIGVVIFSAFVGIAYLGVKRKAPEQADMFNRIIESLYNIVMRIVTLVLRLTPFGVFALMTNVLATSDFGAIVNLGTFIIASYVGLMIVLLVHSLLLASVRVNPLTYFKKSFPVLSFAFTSRSSAGALPMNLQTQTKALGVEDATANFAGSFGISIGQNGCAGLYPAMLATIVAPNAGVDIFDWRFILMLILVVTISSFGVAGVGGGATFASLIVLSSMNLPVAIVGLVISVEPLIDMARTLVNVSDSMVAGVVTSARLHDLDRDTLNDSDQVVTENEA</sequence>
<evidence type="ECO:0000256" key="4">
    <source>
        <dbReference type="ARBA" id="ARBA00022448"/>
    </source>
</evidence>
<proteinExistence type="inferred from homology"/>
<evidence type="ECO:0000256" key="9">
    <source>
        <dbReference type="ARBA" id="ARBA00031293"/>
    </source>
</evidence>
<dbReference type="EMBL" id="BAAAXQ010000004">
    <property type="protein sequence ID" value="GAA3008173.1"/>
    <property type="molecule type" value="Genomic_DNA"/>
</dbReference>
<gene>
    <name evidence="11" type="ORF">GCM10019998_00260</name>
</gene>
<feature type="transmembrane region" description="Helical" evidence="10">
    <location>
        <begin position="6"/>
        <end position="22"/>
    </location>
</feature>
<keyword evidence="5 10" id="KW-0812">Transmembrane</keyword>
<keyword evidence="8 10" id="KW-0472">Membrane</keyword>
<dbReference type="PANTHER" id="PTHR42865">
    <property type="entry name" value="PROTON/GLUTAMATE-ASPARTATE SYMPORTER"/>
    <property type="match status" value="1"/>
</dbReference>
<organism evidence="11 12">
    <name type="scientific">Tetragenococcus solitarius</name>
    <dbReference type="NCBI Taxonomy" id="71453"/>
    <lineage>
        <taxon>Bacteria</taxon>
        <taxon>Bacillati</taxon>
        <taxon>Bacillota</taxon>
        <taxon>Bacilli</taxon>
        <taxon>Lactobacillales</taxon>
        <taxon>Enterococcaceae</taxon>
        <taxon>Tetragenococcus</taxon>
    </lineage>
</organism>
<dbReference type="Pfam" id="PF00375">
    <property type="entry name" value="SDF"/>
    <property type="match status" value="1"/>
</dbReference>
<evidence type="ECO:0000256" key="2">
    <source>
        <dbReference type="ARBA" id="ARBA00006148"/>
    </source>
</evidence>
<dbReference type="PANTHER" id="PTHR42865:SF5">
    <property type="entry name" value="L-CYSTINE TRANSPORTER TCYP"/>
    <property type="match status" value="1"/>
</dbReference>
<keyword evidence="7 10" id="KW-1133">Transmembrane helix</keyword>
<feature type="transmembrane region" description="Helical" evidence="10">
    <location>
        <begin position="186"/>
        <end position="204"/>
    </location>
</feature>
<comment type="subcellular location">
    <subcellularLocation>
        <location evidence="1">Membrane</location>
        <topology evidence="1">Multi-pass membrane protein</topology>
    </subcellularLocation>
</comment>
<feature type="transmembrane region" description="Helical" evidence="10">
    <location>
        <begin position="257"/>
        <end position="285"/>
    </location>
</feature>
<feature type="transmembrane region" description="Helical" evidence="10">
    <location>
        <begin position="225"/>
        <end position="245"/>
    </location>
</feature>
<dbReference type="Gene3D" id="1.10.3860.10">
    <property type="entry name" value="Sodium:dicarboxylate symporter"/>
    <property type="match status" value="1"/>
</dbReference>
<dbReference type="SUPFAM" id="SSF118215">
    <property type="entry name" value="Proton glutamate symport protein"/>
    <property type="match status" value="1"/>
</dbReference>
<dbReference type="InterPro" id="IPR036458">
    <property type="entry name" value="Na:dicarbo_symporter_sf"/>
</dbReference>
<reference evidence="11 12" key="1">
    <citation type="journal article" date="2019" name="Int. J. Syst. Evol. Microbiol.">
        <title>The Global Catalogue of Microorganisms (GCM) 10K type strain sequencing project: providing services to taxonomists for standard genome sequencing and annotation.</title>
        <authorList>
            <consortium name="The Broad Institute Genomics Platform"/>
            <consortium name="The Broad Institute Genome Sequencing Center for Infectious Disease"/>
            <person name="Wu L."/>
            <person name="Ma J."/>
        </authorList>
    </citation>
    <scope>NUCLEOTIDE SEQUENCE [LARGE SCALE GENOMIC DNA]</scope>
    <source>
        <strain evidence="11 12">JCM 8736</strain>
    </source>
</reference>
<keyword evidence="12" id="KW-1185">Reference proteome</keyword>
<dbReference type="PRINTS" id="PR00173">
    <property type="entry name" value="EDTRNSPORT"/>
</dbReference>
<evidence type="ECO:0000256" key="8">
    <source>
        <dbReference type="ARBA" id="ARBA00023136"/>
    </source>
</evidence>
<keyword evidence="6" id="KW-0029">Amino-acid transport</keyword>
<feature type="transmembrane region" description="Helical" evidence="10">
    <location>
        <begin position="72"/>
        <end position="93"/>
    </location>
</feature>
<feature type="transmembrane region" description="Helical" evidence="10">
    <location>
        <begin position="34"/>
        <end position="52"/>
    </location>
</feature>
<dbReference type="RefSeq" id="WP_068708813.1">
    <property type="nucleotide sequence ID" value="NZ_BAAAXQ010000004.1"/>
</dbReference>
<evidence type="ECO:0000313" key="11">
    <source>
        <dbReference type="EMBL" id="GAA3008173.1"/>
    </source>
</evidence>
<dbReference type="InterPro" id="IPR001991">
    <property type="entry name" value="Na-dicarboxylate_symporter"/>
</dbReference>
<dbReference type="Proteomes" id="UP001501577">
    <property type="component" value="Unassembled WGS sequence"/>
</dbReference>
<name>A0ABN3Y603_9ENTE</name>
<comment type="caution">
    <text evidence="11">The sequence shown here is derived from an EMBL/GenBank/DDBJ whole genome shotgun (WGS) entry which is preliminary data.</text>
</comment>
<evidence type="ECO:0000256" key="3">
    <source>
        <dbReference type="ARBA" id="ARBA00022031"/>
    </source>
</evidence>
<keyword evidence="4" id="KW-0813">Transport</keyword>
<evidence type="ECO:0000256" key="5">
    <source>
        <dbReference type="ARBA" id="ARBA00022692"/>
    </source>
</evidence>
<evidence type="ECO:0000256" key="7">
    <source>
        <dbReference type="ARBA" id="ARBA00022989"/>
    </source>
</evidence>
<comment type="similarity">
    <text evidence="2">Belongs to the dicarboxylate/amino acid:cation symporter (DAACS) (TC 2.A.23) family.</text>
</comment>
<protein>
    <recommendedName>
        <fullName evidence="3">L-cystine uptake protein TcyP</fullName>
    </recommendedName>
    <alternativeName>
        <fullName evidence="9">Transporter of cystine TcyP</fullName>
    </alternativeName>
</protein>